<keyword evidence="2" id="KW-1185">Reference proteome</keyword>
<reference evidence="1 2" key="1">
    <citation type="journal article" date="2020" name="ISME J.">
        <title>Comparative genomics reveals insights into cyanobacterial evolution and habitat adaptation.</title>
        <authorList>
            <person name="Chen M.Y."/>
            <person name="Teng W.K."/>
            <person name="Zhao L."/>
            <person name="Hu C.X."/>
            <person name="Zhou Y.K."/>
            <person name="Han B.P."/>
            <person name="Song L.R."/>
            <person name="Shu W.S."/>
        </authorList>
    </citation>
    <scope>NUCLEOTIDE SEQUENCE [LARGE SCALE GENOMIC DNA]</scope>
    <source>
        <strain evidence="1 2">FACHB-248</strain>
    </source>
</reference>
<dbReference type="InterPro" id="IPR029058">
    <property type="entry name" value="AB_hydrolase_fold"/>
</dbReference>
<sequence length="309" mass="33230">MIRKSFSTDKRQEKRLWGKTSRLLTTISLSIASSVVTLSVALTDKSSVAQTTSSSSSADFLKKEVLPPLGANNPDCRPDADHPVPVVLVHGTALVAADWDVLSPLLAAKGYCVYALNYGNRATNDIKDSAQELKVFVDNVLALTGASKVSIVGHSQGGMMPRYYIKFLGGANKVDDLIGLSPSNYGSTAPNLTASLICLRVSFPLSGPACTQQSQGSPFLTELNAGDDAPGPVSYTVVGTKFDEIIVPYTNNFLRSTSERVRNITLQDYYPLDLTEHAYINKDLNAFKFVYDALANPGPANPERAISGY</sequence>
<dbReference type="InterPro" id="IPR002918">
    <property type="entry name" value="Lipase_EstA/Esterase_EstB"/>
</dbReference>
<dbReference type="SUPFAM" id="SSF53474">
    <property type="entry name" value="alpha/beta-Hydrolases"/>
    <property type="match status" value="1"/>
</dbReference>
<protein>
    <submittedName>
        <fullName evidence="1">Alpha/beta fold hydrolase</fullName>
    </submittedName>
</protein>
<keyword evidence="1" id="KW-0378">Hydrolase</keyword>
<dbReference type="Proteomes" id="UP000660380">
    <property type="component" value="Unassembled WGS sequence"/>
</dbReference>
<dbReference type="Gene3D" id="3.40.50.1820">
    <property type="entry name" value="alpha/beta hydrolase"/>
    <property type="match status" value="1"/>
</dbReference>
<accession>A0ABR8GU03</accession>
<organism evidence="1 2">
    <name type="scientific">Scytonema hofmannii FACHB-248</name>
    <dbReference type="NCBI Taxonomy" id="1842502"/>
    <lineage>
        <taxon>Bacteria</taxon>
        <taxon>Bacillati</taxon>
        <taxon>Cyanobacteriota</taxon>
        <taxon>Cyanophyceae</taxon>
        <taxon>Nostocales</taxon>
        <taxon>Scytonemataceae</taxon>
        <taxon>Scytonema</taxon>
    </lineage>
</organism>
<dbReference type="Pfam" id="PF01674">
    <property type="entry name" value="Lipase_2"/>
    <property type="match status" value="1"/>
</dbReference>
<dbReference type="GO" id="GO:0016787">
    <property type="term" value="F:hydrolase activity"/>
    <property type="evidence" value="ECO:0007669"/>
    <property type="project" value="UniProtKB-KW"/>
</dbReference>
<dbReference type="PANTHER" id="PTHR32015">
    <property type="entry name" value="FASTING INDUCED LIPASE"/>
    <property type="match status" value="1"/>
</dbReference>
<dbReference type="EMBL" id="JACJTA010000040">
    <property type="protein sequence ID" value="MBD2606411.1"/>
    <property type="molecule type" value="Genomic_DNA"/>
</dbReference>
<comment type="caution">
    <text evidence="1">The sequence shown here is derived from an EMBL/GenBank/DDBJ whole genome shotgun (WGS) entry which is preliminary data.</text>
</comment>
<name>A0ABR8GU03_9CYAN</name>
<evidence type="ECO:0000313" key="2">
    <source>
        <dbReference type="Proteomes" id="UP000660380"/>
    </source>
</evidence>
<evidence type="ECO:0000313" key="1">
    <source>
        <dbReference type="EMBL" id="MBD2606411.1"/>
    </source>
</evidence>
<gene>
    <name evidence="1" type="ORF">H6G81_18210</name>
</gene>
<dbReference type="PANTHER" id="PTHR32015:SF1">
    <property type="entry name" value="LIPASE"/>
    <property type="match status" value="1"/>
</dbReference>
<proteinExistence type="predicted"/>